<gene>
    <name evidence="1" type="ORF">HJG60_009903</name>
</gene>
<reference evidence="1 2" key="1">
    <citation type="journal article" date="2020" name="Nature">
        <title>Six reference-quality genomes reveal evolution of bat adaptations.</title>
        <authorList>
            <person name="Jebb D."/>
            <person name="Huang Z."/>
            <person name="Pippel M."/>
            <person name="Hughes G.M."/>
            <person name="Lavrichenko K."/>
            <person name="Devanna P."/>
            <person name="Winkler S."/>
            <person name="Jermiin L.S."/>
            <person name="Skirmuntt E.C."/>
            <person name="Katzourakis A."/>
            <person name="Burkitt-Gray L."/>
            <person name="Ray D.A."/>
            <person name="Sullivan K.A.M."/>
            <person name="Roscito J.G."/>
            <person name="Kirilenko B.M."/>
            <person name="Davalos L.M."/>
            <person name="Corthals A.P."/>
            <person name="Power M.L."/>
            <person name="Jones G."/>
            <person name="Ransome R.D."/>
            <person name="Dechmann D.K.N."/>
            <person name="Locatelli A.G."/>
            <person name="Puechmaille S.J."/>
            <person name="Fedrigo O."/>
            <person name="Jarvis E.D."/>
            <person name="Hiller M."/>
            <person name="Vernes S.C."/>
            <person name="Myers E.W."/>
            <person name="Teeling E.C."/>
        </authorList>
    </citation>
    <scope>NUCLEOTIDE SEQUENCE [LARGE SCALE GENOMIC DNA]</scope>
    <source>
        <strain evidence="1">Bat1K_MPI-CBG_1</strain>
    </source>
</reference>
<name>A0A834B8K0_9CHIR</name>
<proteinExistence type="predicted"/>
<sequence>MNSVQETAYVFVLLEKNSDEPSLHQQSWQKARAVTGSSATPPLLWGEGREAYIPRLRTSPRWFHSSGILNPVLPAPVSTHPDYLSARMEVEGAVRRLFQQTSRKLPRQPGPVSQPPGGSWGKKLPIEHRMIHLSPLLRNPALKNITECPVESRGKQLIAIQAQTFDRGQSTEHYIEADLGYPGGKARIILKESDIITAFAVNKAKRNCTTITLSHDVQELDVSEILATQIYIWIDNDTEMKTKAYCYTCFYSVPLQLECC</sequence>
<protein>
    <submittedName>
        <fullName evidence="1">Uncharacterized protein</fullName>
    </submittedName>
</protein>
<evidence type="ECO:0000313" key="1">
    <source>
        <dbReference type="EMBL" id="KAF6125462.1"/>
    </source>
</evidence>
<accession>A0A834B8K0</accession>
<dbReference type="Proteomes" id="UP000664940">
    <property type="component" value="Unassembled WGS sequence"/>
</dbReference>
<organism evidence="1 2">
    <name type="scientific">Phyllostomus discolor</name>
    <name type="common">pale spear-nosed bat</name>
    <dbReference type="NCBI Taxonomy" id="89673"/>
    <lineage>
        <taxon>Eukaryota</taxon>
        <taxon>Metazoa</taxon>
        <taxon>Chordata</taxon>
        <taxon>Craniata</taxon>
        <taxon>Vertebrata</taxon>
        <taxon>Euteleostomi</taxon>
        <taxon>Mammalia</taxon>
        <taxon>Eutheria</taxon>
        <taxon>Laurasiatheria</taxon>
        <taxon>Chiroptera</taxon>
        <taxon>Yangochiroptera</taxon>
        <taxon>Phyllostomidae</taxon>
        <taxon>Phyllostominae</taxon>
        <taxon>Phyllostomus</taxon>
    </lineage>
</organism>
<comment type="caution">
    <text evidence="1">The sequence shown here is derived from an EMBL/GenBank/DDBJ whole genome shotgun (WGS) entry which is preliminary data.</text>
</comment>
<evidence type="ECO:0000313" key="2">
    <source>
        <dbReference type="Proteomes" id="UP000664940"/>
    </source>
</evidence>
<dbReference type="EMBL" id="JABVXQ010000002">
    <property type="protein sequence ID" value="KAF6125462.1"/>
    <property type="molecule type" value="Genomic_DNA"/>
</dbReference>
<dbReference type="AlphaFoldDB" id="A0A834B8K0"/>